<name>A0ABV3TYR1_9GAMM</name>
<evidence type="ECO:0000259" key="2">
    <source>
        <dbReference type="Pfam" id="PF09995"/>
    </source>
</evidence>
<keyword evidence="3" id="KW-0560">Oxidoreductase</keyword>
<dbReference type="Proteomes" id="UP001557484">
    <property type="component" value="Unassembled WGS sequence"/>
</dbReference>
<comment type="caution">
    <text evidence="3">The sequence shown here is derived from an EMBL/GenBank/DDBJ whole genome shotgun (WGS) entry which is preliminary data.</text>
</comment>
<dbReference type="InterPro" id="IPR037473">
    <property type="entry name" value="Lcp-like"/>
</dbReference>
<accession>A0ABV3TYR1</accession>
<dbReference type="InterPro" id="IPR018713">
    <property type="entry name" value="MPAB/Lcp_cat_dom"/>
</dbReference>
<dbReference type="RefSeq" id="WP_368376820.1">
    <property type="nucleotide sequence ID" value="NZ_JBFRYB010000001.1"/>
</dbReference>
<dbReference type="PANTHER" id="PTHR37539:SF1">
    <property type="entry name" value="ER-BOUND OXYGENASE MPAB_MPAB'_RUBBER OXYGENASE CATALYTIC DOMAIN-CONTAINING PROTEIN"/>
    <property type="match status" value="1"/>
</dbReference>
<dbReference type="EMBL" id="JBFRYB010000001">
    <property type="protein sequence ID" value="MEX1666750.1"/>
    <property type="molecule type" value="Genomic_DNA"/>
</dbReference>
<evidence type="ECO:0000313" key="4">
    <source>
        <dbReference type="Proteomes" id="UP001557484"/>
    </source>
</evidence>
<feature type="region of interest" description="Disordered" evidence="1">
    <location>
        <begin position="1"/>
        <end position="25"/>
    </location>
</feature>
<proteinExistence type="predicted"/>
<keyword evidence="4" id="KW-1185">Reference proteome</keyword>
<organism evidence="3 4">
    <name type="scientific">Zhongshania arctica</name>
    <dbReference type="NCBI Taxonomy" id="3238302"/>
    <lineage>
        <taxon>Bacteria</taxon>
        <taxon>Pseudomonadati</taxon>
        <taxon>Pseudomonadota</taxon>
        <taxon>Gammaproteobacteria</taxon>
        <taxon>Cellvibrionales</taxon>
        <taxon>Spongiibacteraceae</taxon>
        <taxon>Zhongshania</taxon>
    </lineage>
</organism>
<gene>
    <name evidence="3" type="ORF">AB4875_14740</name>
</gene>
<reference evidence="3 4" key="1">
    <citation type="journal article" date="2011" name="Int. J. Syst. Evol. Microbiol.">
        <title>Zhongshania antarctica gen. nov., sp. nov. and Zhongshania guokunii sp. nov., gammaproteobacteria respectively isolated from coastal attached (fast) ice and surface seawater of the Antarctic.</title>
        <authorList>
            <person name="Li H.J."/>
            <person name="Zhang X.Y."/>
            <person name="Chen C.X."/>
            <person name="Zhang Y.J."/>
            <person name="Gao Z.M."/>
            <person name="Yu Y."/>
            <person name="Chen X.L."/>
            <person name="Chen B."/>
            <person name="Zhang Y.Z."/>
        </authorList>
    </citation>
    <scope>NUCLEOTIDE SEQUENCE [LARGE SCALE GENOMIC DNA]</scope>
    <source>
        <strain evidence="3 4">R06B22</strain>
    </source>
</reference>
<feature type="compositionally biased region" description="Polar residues" evidence="1">
    <location>
        <begin position="13"/>
        <end position="25"/>
    </location>
</feature>
<dbReference type="Pfam" id="PF09995">
    <property type="entry name" value="MPAB_Lcp_cat"/>
    <property type="match status" value="1"/>
</dbReference>
<sequence>MATAEASGKKLSNDSSDSRVFSPKSESTGFHPYCYYRRDTDPLRPAPARIKNNSAWYGMRKFLLEGLRPVGKYAAPTMVGDYPARVNDLYWQGDELMDNVVIAISEMKGGEGRKMFSKAMKEGIDAIDSPPPAFVALFKQLDRVPDWVDWSKIEAGGAFFSNIPFWAISIGAFLPLLFTTHGYATSIPVGATGRFVRQKENRMVESLHFITSLAEPQGLKRYSYGFECAVHVRLMHAFVRNQMYKKNGDYFNYDTDGDPMSQPDTLVGIPVFGILSLLVLQRYGGSVSEDQMESVDMLWRYVVYLMGGHENGIPMNIEESLYLLDHYIATQGKPSVFSDELNKAFFVGIKESITERSPAWQAPMVNFIFQDFVGSFLWKMAGEELSTEVKYIKKPNIVTRHLPAALTAWATFNDIRGKYKPNNVWSDRFHHDGTFVHGYKKLMRIKDSETEVNFRSHDNANAKKFTR</sequence>
<protein>
    <submittedName>
        <fullName evidence="3">Oxygenase MpaB family protein</fullName>
        <ecNumber evidence="3">1.-.-.-</ecNumber>
    </submittedName>
</protein>
<evidence type="ECO:0000313" key="3">
    <source>
        <dbReference type="EMBL" id="MEX1666750.1"/>
    </source>
</evidence>
<dbReference type="GO" id="GO:0016491">
    <property type="term" value="F:oxidoreductase activity"/>
    <property type="evidence" value="ECO:0007669"/>
    <property type="project" value="UniProtKB-KW"/>
</dbReference>
<dbReference type="PANTHER" id="PTHR37539">
    <property type="entry name" value="SECRETED PROTEIN-RELATED"/>
    <property type="match status" value="1"/>
</dbReference>
<dbReference type="EC" id="1.-.-.-" evidence="3"/>
<evidence type="ECO:0000256" key="1">
    <source>
        <dbReference type="SAM" id="MobiDB-lite"/>
    </source>
</evidence>
<feature type="domain" description="ER-bound oxygenase mpaB/mpaB'/Rubber oxygenase catalytic" evidence="2">
    <location>
        <begin position="189"/>
        <end position="358"/>
    </location>
</feature>